<protein>
    <recommendedName>
        <fullName evidence="1">Protein kinase domain-containing protein</fullName>
    </recommendedName>
</protein>
<dbReference type="AlphaFoldDB" id="A0A7I3Z973"/>
<dbReference type="PROSITE" id="PS50011">
    <property type="entry name" value="PROTEIN_KINASE_DOM"/>
    <property type="match status" value="1"/>
</dbReference>
<dbReference type="EnsemblPlants" id="Pp3c2_12960V3.1">
    <property type="protein sequence ID" value="PAC:32934799.CDS.1"/>
    <property type="gene ID" value="Pp3c2_12960"/>
</dbReference>
<dbReference type="GO" id="GO:0004672">
    <property type="term" value="F:protein kinase activity"/>
    <property type="evidence" value="ECO:0007669"/>
    <property type="project" value="InterPro"/>
</dbReference>
<reference evidence="2 3" key="2">
    <citation type="journal article" date="2018" name="Plant J.">
        <title>The Physcomitrella patens chromosome-scale assembly reveals moss genome structure and evolution.</title>
        <authorList>
            <person name="Lang D."/>
            <person name="Ullrich K.K."/>
            <person name="Murat F."/>
            <person name="Fuchs J."/>
            <person name="Jenkins J."/>
            <person name="Haas F.B."/>
            <person name="Piednoel M."/>
            <person name="Gundlach H."/>
            <person name="Van Bel M."/>
            <person name="Meyberg R."/>
            <person name="Vives C."/>
            <person name="Morata J."/>
            <person name="Symeonidi A."/>
            <person name="Hiss M."/>
            <person name="Muchero W."/>
            <person name="Kamisugi Y."/>
            <person name="Saleh O."/>
            <person name="Blanc G."/>
            <person name="Decker E.L."/>
            <person name="van Gessel N."/>
            <person name="Grimwood J."/>
            <person name="Hayes R.D."/>
            <person name="Graham S.W."/>
            <person name="Gunter L.E."/>
            <person name="McDaniel S.F."/>
            <person name="Hoernstein S.N.W."/>
            <person name="Larsson A."/>
            <person name="Li F.W."/>
            <person name="Perroud P.F."/>
            <person name="Phillips J."/>
            <person name="Ranjan P."/>
            <person name="Rokshar D.S."/>
            <person name="Rothfels C.J."/>
            <person name="Schneider L."/>
            <person name="Shu S."/>
            <person name="Stevenson D.W."/>
            <person name="Thummler F."/>
            <person name="Tillich M."/>
            <person name="Villarreal Aguilar J.C."/>
            <person name="Widiez T."/>
            <person name="Wong G.K."/>
            <person name="Wymore A."/>
            <person name="Zhang Y."/>
            <person name="Zimmer A.D."/>
            <person name="Quatrano R.S."/>
            <person name="Mayer K.F.X."/>
            <person name="Goodstein D."/>
            <person name="Casacuberta J.M."/>
            <person name="Vandepoele K."/>
            <person name="Reski R."/>
            <person name="Cuming A.C."/>
            <person name="Tuskan G.A."/>
            <person name="Maumus F."/>
            <person name="Salse J."/>
            <person name="Schmutz J."/>
            <person name="Rensing S.A."/>
        </authorList>
    </citation>
    <scope>NUCLEOTIDE SEQUENCE [LARGE SCALE GENOMIC DNA]</scope>
    <source>
        <strain evidence="2 3">cv. Gransden 2004</strain>
    </source>
</reference>
<dbReference type="GO" id="GO:0005524">
    <property type="term" value="F:ATP binding"/>
    <property type="evidence" value="ECO:0007669"/>
    <property type="project" value="InterPro"/>
</dbReference>
<reference evidence="2 3" key="1">
    <citation type="journal article" date="2008" name="Science">
        <title>The Physcomitrella genome reveals evolutionary insights into the conquest of land by plants.</title>
        <authorList>
            <person name="Rensing S."/>
            <person name="Lang D."/>
            <person name="Zimmer A."/>
            <person name="Terry A."/>
            <person name="Salamov A."/>
            <person name="Shapiro H."/>
            <person name="Nishiyama T."/>
            <person name="Perroud P.-F."/>
            <person name="Lindquist E."/>
            <person name="Kamisugi Y."/>
            <person name="Tanahashi T."/>
            <person name="Sakakibara K."/>
            <person name="Fujita T."/>
            <person name="Oishi K."/>
            <person name="Shin-I T."/>
            <person name="Kuroki Y."/>
            <person name="Toyoda A."/>
            <person name="Suzuki Y."/>
            <person name="Hashimoto A."/>
            <person name="Yamaguchi K."/>
            <person name="Sugano A."/>
            <person name="Kohara Y."/>
            <person name="Fujiyama A."/>
            <person name="Anterola A."/>
            <person name="Aoki S."/>
            <person name="Ashton N."/>
            <person name="Barbazuk W.B."/>
            <person name="Barker E."/>
            <person name="Bennetzen J."/>
            <person name="Bezanilla M."/>
            <person name="Blankenship R."/>
            <person name="Cho S.H."/>
            <person name="Dutcher S."/>
            <person name="Estelle M."/>
            <person name="Fawcett J.A."/>
            <person name="Gundlach H."/>
            <person name="Hanada K."/>
            <person name="Heyl A."/>
            <person name="Hicks K.A."/>
            <person name="Hugh J."/>
            <person name="Lohr M."/>
            <person name="Mayer K."/>
            <person name="Melkozernov A."/>
            <person name="Murata T."/>
            <person name="Nelson D."/>
            <person name="Pils B."/>
            <person name="Prigge M."/>
            <person name="Reiss B."/>
            <person name="Renner T."/>
            <person name="Rombauts S."/>
            <person name="Rushton P."/>
            <person name="Sanderfoot A."/>
            <person name="Schween G."/>
            <person name="Shiu S.-H."/>
            <person name="Stueber K."/>
            <person name="Theodoulou F.L."/>
            <person name="Tu H."/>
            <person name="Van de Peer Y."/>
            <person name="Verrier P.J."/>
            <person name="Waters E."/>
            <person name="Wood A."/>
            <person name="Yang L."/>
            <person name="Cove D."/>
            <person name="Cuming A."/>
            <person name="Hasebe M."/>
            <person name="Lucas S."/>
            <person name="Mishler D.B."/>
            <person name="Reski R."/>
            <person name="Grigoriev I."/>
            <person name="Quatrano R.S."/>
            <person name="Boore J.L."/>
        </authorList>
    </citation>
    <scope>NUCLEOTIDE SEQUENCE [LARGE SCALE GENOMIC DNA]</scope>
    <source>
        <strain evidence="2 3">cv. Gransden 2004</strain>
    </source>
</reference>
<dbReference type="PANTHER" id="PTHR44329:SF260">
    <property type="entry name" value="PROTEIN KINASE DOMAIN-CONTAINING PROTEIN"/>
    <property type="match status" value="1"/>
</dbReference>
<feature type="domain" description="Protein kinase" evidence="1">
    <location>
        <begin position="216"/>
        <end position="338"/>
    </location>
</feature>
<dbReference type="SUPFAM" id="SSF56112">
    <property type="entry name" value="Protein kinase-like (PK-like)"/>
    <property type="match status" value="1"/>
</dbReference>
<keyword evidence="3" id="KW-1185">Reference proteome</keyword>
<evidence type="ECO:0000313" key="2">
    <source>
        <dbReference type="EnsemblPlants" id="PAC:32934799.CDS.1"/>
    </source>
</evidence>
<accession>A0A7I3Z973</accession>
<dbReference type="Gramene" id="Pp3c2_12960V3.1">
    <property type="protein sequence ID" value="PAC:32934799.CDS.1"/>
    <property type="gene ID" value="Pp3c2_12960"/>
</dbReference>
<dbReference type="InterPro" id="IPR000719">
    <property type="entry name" value="Prot_kinase_dom"/>
</dbReference>
<dbReference type="InterPro" id="IPR011009">
    <property type="entry name" value="Kinase-like_dom_sf"/>
</dbReference>
<dbReference type="Pfam" id="PF00069">
    <property type="entry name" value="Pkinase"/>
    <property type="match status" value="1"/>
</dbReference>
<dbReference type="InParanoid" id="A0A7I3Z973"/>
<proteinExistence type="predicted"/>
<dbReference type="InterPro" id="IPR051681">
    <property type="entry name" value="Ser/Thr_Kinases-Pseudokinases"/>
</dbReference>
<dbReference type="PANTHER" id="PTHR44329">
    <property type="entry name" value="SERINE/THREONINE-PROTEIN KINASE TNNI3K-RELATED"/>
    <property type="match status" value="1"/>
</dbReference>
<dbReference type="EMBL" id="ABEU02000002">
    <property type="status" value="NOT_ANNOTATED_CDS"/>
    <property type="molecule type" value="Genomic_DNA"/>
</dbReference>
<organism evidence="2 3">
    <name type="scientific">Physcomitrium patens</name>
    <name type="common">Spreading-leaved earth moss</name>
    <name type="synonym">Physcomitrella patens</name>
    <dbReference type="NCBI Taxonomy" id="3218"/>
    <lineage>
        <taxon>Eukaryota</taxon>
        <taxon>Viridiplantae</taxon>
        <taxon>Streptophyta</taxon>
        <taxon>Embryophyta</taxon>
        <taxon>Bryophyta</taxon>
        <taxon>Bryophytina</taxon>
        <taxon>Bryopsida</taxon>
        <taxon>Funariidae</taxon>
        <taxon>Funariales</taxon>
        <taxon>Funariaceae</taxon>
        <taxon>Physcomitrium</taxon>
    </lineage>
</organism>
<dbReference type="Gene3D" id="1.10.510.10">
    <property type="entry name" value="Transferase(Phosphotransferase) domain 1"/>
    <property type="match status" value="1"/>
</dbReference>
<sequence length="338" mass="39775">MEFRNKFLKDIGVVLKAREVDIEDELTQCYNYNQEIEVLLKTKVILNKKQCVNICQPLGRVIKVFEVLRACSNGRSEYEVLFCEFQYTILKIYKLIKACAQEQWYEVSIFQMENKEMFRELLWDLKTCHDVGIDQLSKKCPKMMEVITPILFDVSTYEEVKRDSEELFKRLDHKSKDTQFKDHDLVNYLSTRLTNLWYVEDGEMDFLEVSSDIKSLELGRIINEGAFGKVYESKWFGLAIATKIMDASWNDMFIKEIGILAITSHPNLIKYYYAAKSDANRNGESPTLNYSREKVYLVMELMQTSLSNILEAKRAMPYYFLIDVIYQIARGMCYLHDM</sequence>
<evidence type="ECO:0000259" key="1">
    <source>
        <dbReference type="PROSITE" id="PS50011"/>
    </source>
</evidence>
<dbReference type="Proteomes" id="UP000006727">
    <property type="component" value="Chromosome 2"/>
</dbReference>
<evidence type="ECO:0000313" key="3">
    <source>
        <dbReference type="Proteomes" id="UP000006727"/>
    </source>
</evidence>
<reference evidence="2" key="3">
    <citation type="submission" date="2020-12" db="UniProtKB">
        <authorList>
            <consortium name="EnsemblPlants"/>
        </authorList>
    </citation>
    <scope>IDENTIFICATION</scope>
</reference>
<name>A0A7I3Z973_PHYPA</name>